<proteinExistence type="inferred from homology"/>
<dbReference type="GO" id="GO:0016020">
    <property type="term" value="C:membrane"/>
    <property type="evidence" value="ECO:0007669"/>
    <property type="project" value="UniProtKB-SubCell"/>
</dbReference>
<feature type="transmembrane region" description="Helical" evidence="8">
    <location>
        <begin position="218"/>
        <end position="239"/>
    </location>
</feature>
<keyword evidence="6 8" id="KW-1133">Transmembrane helix</keyword>
<comment type="subcellular location">
    <subcellularLocation>
        <location evidence="1">Membrane</location>
        <topology evidence="1">Multi-pass membrane protein</topology>
    </subcellularLocation>
</comment>
<reference evidence="9 10" key="1">
    <citation type="submission" date="2019-12" db="EMBL/GenBank/DDBJ databases">
        <title>Defluviitalea raffinosedens, isolated from a biogas fermenter, genome sequencing and characterization.</title>
        <authorList>
            <person name="Rettenmaier R."/>
            <person name="Schneider M."/>
            <person name="Neuhaus K."/>
            <person name="Liebl W."/>
            <person name="Zverlov V."/>
        </authorList>
    </citation>
    <scope>NUCLEOTIDE SEQUENCE [LARGE SCALE GENOMIC DNA]</scope>
    <source>
        <strain evidence="9 10">249c-K6</strain>
    </source>
</reference>
<dbReference type="OrthoDB" id="2081904at2"/>
<dbReference type="InterPro" id="IPR004761">
    <property type="entry name" value="Spore_GerAB"/>
</dbReference>
<dbReference type="Proteomes" id="UP000483018">
    <property type="component" value="Unassembled WGS sequence"/>
</dbReference>
<feature type="transmembrane region" description="Helical" evidence="8">
    <location>
        <begin position="142"/>
        <end position="165"/>
    </location>
</feature>
<dbReference type="AlphaFoldDB" id="A0A7C8LFE2"/>
<feature type="transmembrane region" description="Helical" evidence="8">
    <location>
        <begin position="272"/>
        <end position="293"/>
    </location>
</feature>
<feature type="transmembrane region" description="Helical" evidence="8">
    <location>
        <begin position="43"/>
        <end position="63"/>
    </location>
</feature>
<evidence type="ECO:0000313" key="10">
    <source>
        <dbReference type="Proteomes" id="UP000483018"/>
    </source>
</evidence>
<evidence type="ECO:0000256" key="4">
    <source>
        <dbReference type="ARBA" id="ARBA00022544"/>
    </source>
</evidence>
<evidence type="ECO:0000256" key="5">
    <source>
        <dbReference type="ARBA" id="ARBA00022692"/>
    </source>
</evidence>
<evidence type="ECO:0000313" key="9">
    <source>
        <dbReference type="EMBL" id="KAE9635440.1"/>
    </source>
</evidence>
<sequence length="341" mass="38676">MIKKYDGKIGFRELLAIIFFCIALKLSDTTPLLLLDEGLNAAWLVPILSGLVIFLSFLFLLSLFKLYKNKDLTDIIYHLTGKFFGFVIILMLFLILLEYLVVSIRDYADILSTMFYLRTPLKYLLLMLIVTAFYVSHKGINIIGSLCWLTYPLMQGVVLLLIPLALKDLDFSYLFPLGGPGVKTLLKLGILHTSVVSEVISLSIFFTQVRSYKEFKNASLLGLGLSILLITVFMVIYISSYGYTVLSTLNYPHHHLTRLVGLGRFAKNLESFFLGFWSIAIAIRFSIYFYTLATLGTSLIKVKSPNTLLPYIAVVVYILARLPENYTQYVFSIRKVGLMVL</sequence>
<dbReference type="GO" id="GO:0009847">
    <property type="term" value="P:spore germination"/>
    <property type="evidence" value="ECO:0007669"/>
    <property type="project" value="InterPro"/>
</dbReference>
<evidence type="ECO:0000256" key="6">
    <source>
        <dbReference type="ARBA" id="ARBA00022989"/>
    </source>
</evidence>
<dbReference type="RefSeq" id="WP_158739688.1">
    <property type="nucleotide sequence ID" value="NZ_WSLF01000003.1"/>
</dbReference>
<accession>A0A7C8LFE2</accession>
<dbReference type="EMBL" id="WSLF01000003">
    <property type="protein sequence ID" value="KAE9635440.1"/>
    <property type="molecule type" value="Genomic_DNA"/>
</dbReference>
<protein>
    <submittedName>
        <fullName evidence="9">GerAB/ArcD/ProY family transporter</fullName>
    </submittedName>
</protein>
<evidence type="ECO:0000256" key="8">
    <source>
        <dbReference type="SAM" id="Phobius"/>
    </source>
</evidence>
<name>A0A7C8LFE2_9FIRM</name>
<keyword evidence="7 8" id="KW-0472">Membrane</keyword>
<gene>
    <name evidence="9" type="ORF">GND95_04645</name>
</gene>
<keyword evidence="10" id="KW-1185">Reference proteome</keyword>
<evidence type="ECO:0000256" key="3">
    <source>
        <dbReference type="ARBA" id="ARBA00022448"/>
    </source>
</evidence>
<feature type="transmembrane region" description="Helical" evidence="8">
    <location>
        <begin position="185"/>
        <end position="206"/>
    </location>
</feature>
<evidence type="ECO:0000256" key="2">
    <source>
        <dbReference type="ARBA" id="ARBA00007998"/>
    </source>
</evidence>
<keyword evidence="5 8" id="KW-0812">Transmembrane</keyword>
<organism evidence="9 10">
    <name type="scientific">Defluviitalea raffinosedens</name>
    <dbReference type="NCBI Taxonomy" id="1450156"/>
    <lineage>
        <taxon>Bacteria</taxon>
        <taxon>Bacillati</taxon>
        <taxon>Bacillota</taxon>
        <taxon>Clostridia</taxon>
        <taxon>Lachnospirales</taxon>
        <taxon>Defluviitaleaceae</taxon>
        <taxon>Defluviitalea</taxon>
    </lineage>
</organism>
<comment type="similarity">
    <text evidence="2">Belongs to the amino acid-polyamine-organocation (APC) superfamily. Spore germination protein (SGP) (TC 2.A.3.9) family.</text>
</comment>
<feature type="transmembrane region" description="Helical" evidence="8">
    <location>
        <begin position="83"/>
        <end position="102"/>
    </location>
</feature>
<dbReference type="PANTHER" id="PTHR34975">
    <property type="entry name" value="SPORE GERMINATION PROTEIN A2"/>
    <property type="match status" value="1"/>
</dbReference>
<keyword evidence="3" id="KW-0813">Transport</keyword>
<dbReference type="PANTHER" id="PTHR34975:SF2">
    <property type="entry name" value="SPORE GERMINATION PROTEIN A2"/>
    <property type="match status" value="1"/>
</dbReference>
<evidence type="ECO:0000256" key="1">
    <source>
        <dbReference type="ARBA" id="ARBA00004141"/>
    </source>
</evidence>
<evidence type="ECO:0000256" key="7">
    <source>
        <dbReference type="ARBA" id="ARBA00023136"/>
    </source>
</evidence>
<keyword evidence="4" id="KW-0309">Germination</keyword>
<comment type="caution">
    <text evidence="9">The sequence shown here is derived from an EMBL/GenBank/DDBJ whole genome shotgun (WGS) entry which is preliminary data.</text>
</comment>
<dbReference type="Pfam" id="PF03845">
    <property type="entry name" value="Spore_permease"/>
    <property type="match status" value="1"/>
</dbReference>
<feature type="transmembrane region" description="Helical" evidence="8">
    <location>
        <begin position="114"/>
        <end position="135"/>
    </location>
</feature>